<organism evidence="1">
    <name type="scientific">viral metagenome</name>
    <dbReference type="NCBI Taxonomy" id="1070528"/>
    <lineage>
        <taxon>unclassified sequences</taxon>
        <taxon>metagenomes</taxon>
        <taxon>organismal metagenomes</taxon>
    </lineage>
</organism>
<evidence type="ECO:0000313" key="1">
    <source>
        <dbReference type="EMBL" id="QHU05952.1"/>
    </source>
</evidence>
<dbReference type="EMBL" id="MN740430">
    <property type="protein sequence ID" value="QHU05952.1"/>
    <property type="molecule type" value="Genomic_DNA"/>
</dbReference>
<reference evidence="1" key="1">
    <citation type="journal article" date="2020" name="Nature">
        <title>Giant virus diversity and host interactions through global metagenomics.</title>
        <authorList>
            <person name="Schulz F."/>
            <person name="Roux S."/>
            <person name="Paez-Espino D."/>
            <person name="Jungbluth S."/>
            <person name="Walsh D.A."/>
            <person name="Denef V.J."/>
            <person name="McMahon K.D."/>
            <person name="Konstantinidis K.T."/>
            <person name="Eloe-Fadrosh E.A."/>
            <person name="Kyrpides N.C."/>
            <person name="Woyke T."/>
        </authorList>
    </citation>
    <scope>NUCLEOTIDE SEQUENCE</scope>
    <source>
        <strain evidence="1">GVMAG-M-3300027747-57</strain>
    </source>
</reference>
<proteinExistence type="predicted"/>
<accession>A0A6C0JJY7</accession>
<protein>
    <submittedName>
        <fullName evidence="1">Uncharacterized protein</fullName>
    </submittedName>
</protein>
<name>A0A6C0JJY7_9ZZZZ</name>
<dbReference type="AlphaFoldDB" id="A0A6C0JJY7"/>
<sequence>MSNITFVTSFFNIYSIDNKAKYDNFIKLAESGIQICLYTDTYVHKELSNIISNFHNVKIMPVIELEDTIISKKCKKLEYSLPNNRNHNKDTEKYILSKYSKIELIVQTIIENPWNSTHFAWIDFSCLRIFPNKELFLNQLSDLSRRKFKKELFLIPGWWCVLNQNNIDNLLDNIYWRFLSKFFIADSQSIFTLFKLYQMHFDSFIREHKKLVWEINFLAWLESNSFWKPEWFLSDTNNLLINIPTRFYADCLDKRIEKTKYNYPQIENFYPSSAAYLYYNGKHYLNTRFINYSYTDTGFYKINHPKNTIITKNIFSELNNELIPIIHIQMSEKNIDLENHDMYSLGLEDIRLFQYNNRIKYIATNVNYIGSRSNRMIVGDYDLKFYEFLNSKIIEPPTQTHCEKNWIPLIIGEEEYFIYKWYPFELGKINYENYKLEIVKSYEIRSFIFHKVRGSTIFIDTIDKQNFIGVVHYCDETIPRQYFHMLVLLDKKTGLPISYSDPFCFQHYGVEFCIGFTIKNDKYVFWISKKDNDAAMVSINIDEIPMLNKVL</sequence>